<dbReference type="AlphaFoldDB" id="A0A150TLF0"/>
<proteinExistence type="predicted"/>
<evidence type="ECO:0000313" key="2">
    <source>
        <dbReference type="Proteomes" id="UP000075502"/>
    </source>
</evidence>
<accession>A0A150TLF0</accession>
<feature type="non-terminal residue" evidence="1">
    <location>
        <position position="1"/>
    </location>
</feature>
<name>A0A150TLF0_SORCE</name>
<protein>
    <submittedName>
        <fullName evidence="1">Uncharacterized protein</fullName>
    </submittedName>
</protein>
<comment type="caution">
    <text evidence="1">The sequence shown here is derived from an EMBL/GenBank/DDBJ whole genome shotgun (WGS) entry which is preliminary data.</text>
</comment>
<dbReference type="Proteomes" id="UP000075502">
    <property type="component" value="Unassembled WGS sequence"/>
</dbReference>
<organism evidence="1 2">
    <name type="scientific">Sorangium cellulosum</name>
    <name type="common">Polyangium cellulosum</name>
    <dbReference type="NCBI Taxonomy" id="56"/>
    <lineage>
        <taxon>Bacteria</taxon>
        <taxon>Pseudomonadati</taxon>
        <taxon>Myxococcota</taxon>
        <taxon>Polyangia</taxon>
        <taxon>Polyangiales</taxon>
        <taxon>Polyangiaceae</taxon>
        <taxon>Sorangium</taxon>
    </lineage>
</organism>
<reference evidence="1 2" key="1">
    <citation type="submission" date="2014-02" db="EMBL/GenBank/DDBJ databases">
        <title>The small core and large imbalanced accessory genome model reveals a collaborative survival strategy of Sorangium cellulosum strains in nature.</title>
        <authorList>
            <person name="Han K."/>
            <person name="Peng R."/>
            <person name="Blom J."/>
            <person name="Li Y.-Z."/>
        </authorList>
    </citation>
    <scope>NUCLEOTIDE SEQUENCE [LARGE SCALE GENOMIC DNA]</scope>
    <source>
        <strain evidence="1 2">So0007-03</strain>
    </source>
</reference>
<gene>
    <name evidence="1" type="ORF">BE21_40240</name>
</gene>
<sequence length="113" mass="10771">EAGGWGGAGGAAGGEVGGWGGGGGSTGCATCSPPPYDTAAPAELCEWSAEIYGVLMECLCAQCGAGEGSPCDGGCGAGEARSDECDGCLAAVAAEVEGACAPEVAECELDWDE</sequence>
<evidence type="ECO:0000313" key="1">
    <source>
        <dbReference type="EMBL" id="KYG05500.1"/>
    </source>
</evidence>
<dbReference type="EMBL" id="JEME01002014">
    <property type="protein sequence ID" value="KYG05500.1"/>
    <property type="molecule type" value="Genomic_DNA"/>
</dbReference>